<dbReference type="SUPFAM" id="SSF56281">
    <property type="entry name" value="Metallo-hydrolase/oxidoreductase"/>
    <property type="match status" value="1"/>
</dbReference>
<feature type="domain" description="Metallo-beta-lactamase" evidence="5">
    <location>
        <begin position="45"/>
        <end position="254"/>
    </location>
</feature>
<keyword evidence="6" id="KW-0378">Hydrolase</keyword>
<dbReference type="InterPro" id="IPR052159">
    <property type="entry name" value="Competence_DNA_uptake"/>
</dbReference>
<accession>A0ABU1P117</accession>
<dbReference type="SMART" id="SM00849">
    <property type="entry name" value="Lactamase_B"/>
    <property type="match status" value="1"/>
</dbReference>
<dbReference type="Gene3D" id="3.60.15.10">
    <property type="entry name" value="Ribonuclease Z/Hydroxyacylglutathione hydrolase-like"/>
    <property type="match status" value="1"/>
</dbReference>
<dbReference type="InterPro" id="IPR001279">
    <property type="entry name" value="Metallo-B-lactamas"/>
</dbReference>
<keyword evidence="4" id="KW-0732">Signal</keyword>
<comment type="catalytic activity">
    <reaction evidence="3">
        <text>3',5'-cyclic UMP + H2O = UMP + H(+)</text>
        <dbReference type="Rhea" id="RHEA:70575"/>
        <dbReference type="ChEBI" id="CHEBI:15377"/>
        <dbReference type="ChEBI" id="CHEBI:15378"/>
        <dbReference type="ChEBI" id="CHEBI:57865"/>
        <dbReference type="ChEBI" id="CHEBI:184387"/>
    </reaction>
    <physiologicalReaction direction="left-to-right" evidence="3">
        <dbReference type="Rhea" id="RHEA:70576"/>
    </physiologicalReaction>
</comment>
<dbReference type="InterPro" id="IPR036866">
    <property type="entry name" value="RibonucZ/Hydroxyglut_hydro"/>
</dbReference>
<dbReference type="Proteomes" id="UP001267290">
    <property type="component" value="Unassembled WGS sequence"/>
</dbReference>
<reference evidence="6 7" key="1">
    <citation type="submission" date="2023-07" db="EMBL/GenBank/DDBJ databases">
        <title>Sorghum-associated microbial communities from plants grown in Nebraska, USA.</title>
        <authorList>
            <person name="Schachtman D."/>
        </authorList>
    </citation>
    <scope>NUCLEOTIDE SEQUENCE [LARGE SCALE GENOMIC DNA]</scope>
    <source>
        <strain evidence="6 7">CC258</strain>
    </source>
</reference>
<comment type="catalytic activity">
    <reaction evidence="1">
        <text>3',5'-cyclic CMP + H2O = CMP + H(+)</text>
        <dbReference type="Rhea" id="RHEA:72675"/>
        <dbReference type="ChEBI" id="CHEBI:15377"/>
        <dbReference type="ChEBI" id="CHEBI:15378"/>
        <dbReference type="ChEBI" id="CHEBI:58003"/>
        <dbReference type="ChEBI" id="CHEBI:60377"/>
    </reaction>
    <physiologicalReaction direction="left-to-right" evidence="1">
        <dbReference type="Rhea" id="RHEA:72676"/>
    </physiologicalReaction>
</comment>
<dbReference type="RefSeq" id="WP_310500910.1">
    <property type="nucleotide sequence ID" value="NZ_JAVDSB010000010.1"/>
</dbReference>
<dbReference type="PANTHER" id="PTHR30619:SF7">
    <property type="entry name" value="BETA-LACTAMASE DOMAIN PROTEIN"/>
    <property type="match status" value="1"/>
</dbReference>
<evidence type="ECO:0000256" key="4">
    <source>
        <dbReference type="SAM" id="SignalP"/>
    </source>
</evidence>
<dbReference type="PANTHER" id="PTHR30619">
    <property type="entry name" value="DNA INTERNALIZATION/COMPETENCE PROTEIN COMEC/REC2"/>
    <property type="match status" value="1"/>
</dbReference>
<dbReference type="CDD" id="cd07731">
    <property type="entry name" value="ComA-like_MBL-fold"/>
    <property type="match status" value="1"/>
</dbReference>
<gene>
    <name evidence="6" type="ORF">J2736_004648</name>
</gene>
<feature type="chain" id="PRO_5046943368" evidence="4">
    <location>
        <begin position="30"/>
        <end position="697"/>
    </location>
</feature>
<dbReference type="InterPro" id="IPR035681">
    <property type="entry name" value="ComA-like_MBL"/>
</dbReference>
<comment type="function">
    <text evidence="2">Counteracts the endogenous Pycsar antiviral defense system. Phosphodiesterase that enables metal-dependent hydrolysis of host cyclic nucleotide Pycsar defense signals such as cCMP and cUMP.</text>
</comment>
<dbReference type="GO" id="GO:0016787">
    <property type="term" value="F:hydrolase activity"/>
    <property type="evidence" value="ECO:0007669"/>
    <property type="project" value="UniProtKB-KW"/>
</dbReference>
<evidence type="ECO:0000256" key="1">
    <source>
        <dbReference type="ARBA" id="ARBA00034221"/>
    </source>
</evidence>
<proteinExistence type="predicted"/>
<keyword evidence="7" id="KW-1185">Reference proteome</keyword>
<protein>
    <submittedName>
        <fullName evidence="6">Beta-lactamase superfamily II metal-dependent hydrolase</fullName>
    </submittedName>
</protein>
<evidence type="ECO:0000256" key="3">
    <source>
        <dbReference type="ARBA" id="ARBA00048505"/>
    </source>
</evidence>
<name>A0ABU1P117_9BACL</name>
<feature type="signal peptide" evidence="4">
    <location>
        <begin position="1"/>
        <end position="29"/>
    </location>
</feature>
<evidence type="ECO:0000259" key="5">
    <source>
        <dbReference type="SMART" id="SM00849"/>
    </source>
</evidence>
<evidence type="ECO:0000256" key="2">
    <source>
        <dbReference type="ARBA" id="ARBA00034301"/>
    </source>
</evidence>
<evidence type="ECO:0000313" key="6">
    <source>
        <dbReference type="EMBL" id="MDR6553441.1"/>
    </source>
</evidence>
<organism evidence="6 7">
    <name type="scientific">Paenibacillus qinlingensis</name>
    <dbReference type="NCBI Taxonomy" id="1837343"/>
    <lineage>
        <taxon>Bacteria</taxon>
        <taxon>Bacillati</taxon>
        <taxon>Bacillota</taxon>
        <taxon>Bacilli</taxon>
        <taxon>Bacillales</taxon>
        <taxon>Paenibacillaceae</taxon>
        <taxon>Paenibacillus</taxon>
    </lineage>
</organism>
<evidence type="ECO:0000313" key="7">
    <source>
        <dbReference type="Proteomes" id="UP001267290"/>
    </source>
</evidence>
<dbReference type="EMBL" id="JAVDSB010000010">
    <property type="protein sequence ID" value="MDR6553441.1"/>
    <property type="molecule type" value="Genomic_DNA"/>
</dbReference>
<comment type="caution">
    <text evidence="6">The sequence shown here is derived from an EMBL/GenBank/DDBJ whole genome shotgun (WGS) entry which is preliminary data.</text>
</comment>
<dbReference type="Pfam" id="PF00753">
    <property type="entry name" value="Lactamase_B"/>
    <property type="match status" value="1"/>
</dbReference>
<sequence>MRRLALKMTIMSILLCMSLGLFGSARTSASVTGDLKIHYIDVDCSADAIFVELPNGKKMLIDGGHTDDVVRVKSYLTSIGFSTGSTIDYVFGTHSHADHIGGMEDIINSYNVGVYYQPKELVEASTTTEVKNALAAKGKSITHPVLNSNIFNVDNELILTVLGPARTNPVSSNPGSYYKDINDFSLVMKLTYKNKSILFTGDQSLTSETEMTNAYSASVLKSDVLKVGHHGSNTSTSAALVSEVDPEFAVFPSDVARNDGSARAPSKAALDLLYGNDTKVFRVGEQGTIVMTTNGTTLSFNKSDVPLNSTYSYGSQLDENKALGTEDSVFPSTDYTRIFNATFESANPLSAWTIEEGMFEGTKLIDGSKEGGSVTLYTNSSTSHYAKIDRNGTEYVDASGDSAKIQMKLSHDKPFIGNVRVVASLNISAMADNPNALAGEMVIMQKDGTRLVYASFDSTHMYLRNLGNSDYEGTKVVDFTPGTWFTVKFDVNTRKGTFRTYYNNTLIDFGNSAESFVNYDLNVLDVMDDANFYGIAFSATDGKIHMYVDDVRVYLENYLFEDDFDDQNFAGWTNSGADFATLYTFLGSAAAARLTDSDSITKSQSTANKTNTIAVDYAWRASPNMAADDLIIAEWYDGSAWHQISTIDMTVDEYKFETHYLPAGASNNANFKLRFRANGIGTYAGFIDNVDIRDVAD</sequence>